<gene>
    <name evidence="1" type="primary">SPT5_1</name>
    <name evidence="1" type="ORF">EV182_000229</name>
</gene>
<name>A0ACC1I2F2_9FUNG</name>
<evidence type="ECO:0000313" key="2">
    <source>
        <dbReference type="Proteomes" id="UP001145114"/>
    </source>
</evidence>
<dbReference type="EMBL" id="JAMZIH010000007">
    <property type="protein sequence ID" value="KAJ1680319.1"/>
    <property type="molecule type" value="Genomic_DNA"/>
</dbReference>
<keyword evidence="1" id="KW-0251">Elongation factor</keyword>
<keyword evidence="2" id="KW-1185">Reference proteome</keyword>
<proteinExistence type="predicted"/>
<sequence length="134" mass="14198">MSPSCIAGSRGDTEVGIVTKIENGDFGRRGRNRAIDKSIIIVRDPYKGYLGIFKESGSAMARVELHTDARVVTIEKDKLCLRGPNGERIPLSDMGSGPAPGGFSAPPSERQDSRGYGPPSRTGSVYGDGSQTPS</sequence>
<protein>
    <submittedName>
        <fullName evidence="1">Transcription elongation factor spt5</fullName>
    </submittedName>
</protein>
<organism evidence="1 2">
    <name type="scientific">Spiromyces aspiralis</name>
    <dbReference type="NCBI Taxonomy" id="68401"/>
    <lineage>
        <taxon>Eukaryota</taxon>
        <taxon>Fungi</taxon>
        <taxon>Fungi incertae sedis</taxon>
        <taxon>Zoopagomycota</taxon>
        <taxon>Kickxellomycotina</taxon>
        <taxon>Kickxellomycetes</taxon>
        <taxon>Kickxellales</taxon>
        <taxon>Kickxellaceae</taxon>
        <taxon>Spiromyces</taxon>
    </lineage>
</organism>
<reference evidence="1" key="1">
    <citation type="submission" date="2022-06" db="EMBL/GenBank/DDBJ databases">
        <title>Phylogenomic reconstructions and comparative analyses of Kickxellomycotina fungi.</title>
        <authorList>
            <person name="Reynolds N.K."/>
            <person name="Stajich J.E."/>
            <person name="Barry K."/>
            <person name="Grigoriev I.V."/>
            <person name="Crous P."/>
            <person name="Smith M.E."/>
        </authorList>
    </citation>
    <scope>NUCLEOTIDE SEQUENCE</scope>
    <source>
        <strain evidence="1">RSA 2271</strain>
    </source>
</reference>
<evidence type="ECO:0000313" key="1">
    <source>
        <dbReference type="EMBL" id="KAJ1680319.1"/>
    </source>
</evidence>
<dbReference type="Proteomes" id="UP001145114">
    <property type="component" value="Unassembled WGS sequence"/>
</dbReference>
<keyword evidence="1" id="KW-0648">Protein biosynthesis</keyword>
<accession>A0ACC1I2F2</accession>
<comment type="caution">
    <text evidence="1">The sequence shown here is derived from an EMBL/GenBank/DDBJ whole genome shotgun (WGS) entry which is preliminary data.</text>
</comment>